<dbReference type="Pfam" id="PF00388">
    <property type="entry name" value="PI-PLC-X"/>
    <property type="match status" value="1"/>
</dbReference>
<dbReference type="AlphaFoldDB" id="A0A6C0HHF0"/>
<reference evidence="2" key="1">
    <citation type="journal article" date="2020" name="Nature">
        <title>Giant virus diversity and host interactions through global metagenomics.</title>
        <authorList>
            <person name="Schulz F."/>
            <person name="Roux S."/>
            <person name="Paez-Espino D."/>
            <person name="Jungbluth S."/>
            <person name="Walsh D.A."/>
            <person name="Denef V.J."/>
            <person name="McMahon K.D."/>
            <person name="Konstantinidis K.T."/>
            <person name="Eloe-Fadrosh E.A."/>
            <person name="Kyrpides N.C."/>
            <person name="Woyke T."/>
        </authorList>
    </citation>
    <scope>NUCLEOTIDE SEQUENCE</scope>
    <source>
        <strain evidence="2">GVMAG-M-3300023184-105</strain>
    </source>
</reference>
<dbReference type="InterPro" id="IPR017946">
    <property type="entry name" value="PLC-like_Pdiesterase_TIM-brl"/>
</dbReference>
<dbReference type="InterPro" id="IPR000909">
    <property type="entry name" value="PLipase_C_PInositol-sp_X_dom"/>
</dbReference>
<evidence type="ECO:0000313" key="2">
    <source>
        <dbReference type="EMBL" id="QHT79909.1"/>
    </source>
</evidence>
<organism evidence="2">
    <name type="scientific">viral metagenome</name>
    <dbReference type="NCBI Taxonomy" id="1070528"/>
    <lineage>
        <taxon>unclassified sequences</taxon>
        <taxon>metagenomes</taxon>
        <taxon>organismal metagenomes</taxon>
    </lineage>
</organism>
<evidence type="ECO:0000259" key="1">
    <source>
        <dbReference type="Pfam" id="PF00388"/>
    </source>
</evidence>
<dbReference type="Gene3D" id="3.20.20.190">
    <property type="entry name" value="Phosphatidylinositol (PI) phosphodiesterase"/>
    <property type="match status" value="1"/>
</dbReference>
<proteinExistence type="predicted"/>
<sequence>MKLLKERATILKENTSVKEGMSVKDEIRSLIGISSGLSIENMNTKRLGLPLREYCIKASYNSAYSGSVINNDMIKYVLSRGCRFLDLQIHYSEKDGIAYVANVTDPKIKEMDSFNRVPLNDMFNVIAANAFMGSQGNDGCPNPKDPLFIHLRIIPDKNAKVYASVAECIVKNFPDKSRFLSKSGKAKRIDKYTQINDKILKKTVFLIDKTYNPEYAYFSQRLTTLLNGETGGSTFQMQDYDRIKNKVKTPPLVKDDFRTTNIIDEQIVIPDISENQPKPSIITMIVNYGVQITLYSFYKSDDKLAQYEDLFNNYKSAIIPMAYAINYLGKMKTELETKKIKFSTFA</sequence>
<name>A0A6C0HHF0_9ZZZZ</name>
<accession>A0A6C0HHF0</accession>
<dbReference type="GO" id="GO:0008081">
    <property type="term" value="F:phosphoric diester hydrolase activity"/>
    <property type="evidence" value="ECO:0007669"/>
    <property type="project" value="InterPro"/>
</dbReference>
<dbReference type="EMBL" id="MN739956">
    <property type="protein sequence ID" value="QHT79909.1"/>
    <property type="molecule type" value="Genomic_DNA"/>
</dbReference>
<dbReference type="GO" id="GO:0006629">
    <property type="term" value="P:lipid metabolic process"/>
    <property type="evidence" value="ECO:0007669"/>
    <property type="project" value="InterPro"/>
</dbReference>
<dbReference type="SUPFAM" id="SSF51695">
    <property type="entry name" value="PLC-like phosphodiesterases"/>
    <property type="match status" value="1"/>
</dbReference>
<protein>
    <recommendedName>
        <fullName evidence="1">Phosphatidylinositol-specific phospholipase C X domain-containing protein</fullName>
    </recommendedName>
</protein>
<feature type="domain" description="Phosphatidylinositol-specific phospholipase C X" evidence="1">
    <location>
        <begin position="49"/>
        <end position="145"/>
    </location>
</feature>